<evidence type="ECO:0000313" key="2">
    <source>
        <dbReference type="Proteomes" id="UP000178380"/>
    </source>
</evidence>
<gene>
    <name evidence="1" type="ORF">A3C58_01320</name>
</gene>
<reference evidence="1 2" key="1">
    <citation type="journal article" date="2016" name="Nat. Commun.">
        <title>Thousands of microbial genomes shed light on interconnected biogeochemical processes in an aquifer system.</title>
        <authorList>
            <person name="Anantharaman K."/>
            <person name="Brown C.T."/>
            <person name="Hug L.A."/>
            <person name="Sharon I."/>
            <person name="Castelle C.J."/>
            <person name="Probst A.J."/>
            <person name="Thomas B.C."/>
            <person name="Singh A."/>
            <person name="Wilkins M.J."/>
            <person name="Karaoz U."/>
            <person name="Brodie E.L."/>
            <person name="Williams K.H."/>
            <person name="Hubbard S.S."/>
            <person name="Banfield J.F."/>
        </authorList>
    </citation>
    <scope>NUCLEOTIDE SEQUENCE [LARGE SCALE GENOMIC DNA]</scope>
</reference>
<proteinExistence type="predicted"/>
<dbReference type="EMBL" id="MHOR01000001">
    <property type="protein sequence ID" value="OGZ67826.1"/>
    <property type="molecule type" value="Genomic_DNA"/>
</dbReference>
<sequence length="122" mass="13941">MEEGDIMTRSFYGPKVVLDFQASLTNPKGFSKSAVLLVIKQTEPEDRVKNPEGFFKWVRQVGFYEVTKFLDRFGPKALAAYWIRLNAWYDAKIKKIDDGDEAVKNFKGDCQAVLGHFSFVGH</sequence>
<comment type="caution">
    <text evidence="1">The sequence shown here is derived from an EMBL/GenBank/DDBJ whole genome shotgun (WGS) entry which is preliminary data.</text>
</comment>
<accession>A0A1G2HZ43</accession>
<dbReference type="AlphaFoldDB" id="A0A1G2HZ43"/>
<name>A0A1G2HZ43_9BACT</name>
<protein>
    <submittedName>
        <fullName evidence="1">Uncharacterized protein</fullName>
    </submittedName>
</protein>
<dbReference type="Proteomes" id="UP000178380">
    <property type="component" value="Unassembled WGS sequence"/>
</dbReference>
<evidence type="ECO:0000313" key="1">
    <source>
        <dbReference type="EMBL" id="OGZ67826.1"/>
    </source>
</evidence>
<organism evidence="1 2">
    <name type="scientific">Candidatus Staskawiczbacteria bacterium RIFCSPHIGHO2_02_FULL_34_10</name>
    <dbReference type="NCBI Taxonomy" id="1802205"/>
    <lineage>
        <taxon>Bacteria</taxon>
        <taxon>Candidatus Staskawicziibacteriota</taxon>
    </lineage>
</organism>